<dbReference type="PANTHER" id="PTHR37558:SF1">
    <property type="entry name" value="HTH CENPB-TYPE DOMAIN-CONTAINING PROTEIN"/>
    <property type="match status" value="1"/>
</dbReference>
<accession>A0A6G0X0V1</accession>
<keyword evidence="4" id="KW-1185">Reference proteome</keyword>
<evidence type="ECO:0000256" key="2">
    <source>
        <dbReference type="SAM" id="MobiDB-lite"/>
    </source>
</evidence>
<evidence type="ECO:0000313" key="3">
    <source>
        <dbReference type="EMBL" id="KAF0733398.1"/>
    </source>
</evidence>
<organism evidence="3 4">
    <name type="scientific">Aphanomyces euteiches</name>
    <dbReference type="NCBI Taxonomy" id="100861"/>
    <lineage>
        <taxon>Eukaryota</taxon>
        <taxon>Sar</taxon>
        <taxon>Stramenopiles</taxon>
        <taxon>Oomycota</taxon>
        <taxon>Saprolegniomycetes</taxon>
        <taxon>Saprolegniales</taxon>
        <taxon>Verrucalvaceae</taxon>
        <taxon>Aphanomyces</taxon>
    </lineage>
</organism>
<proteinExistence type="predicted"/>
<dbReference type="PANTHER" id="PTHR37558">
    <property type="entry name" value="HTH CENPB-TYPE DOMAIN-CONTAINING PROTEIN"/>
    <property type="match status" value="1"/>
</dbReference>
<keyword evidence="1" id="KW-0175">Coiled coil</keyword>
<feature type="coiled-coil region" evidence="1">
    <location>
        <begin position="74"/>
        <end position="112"/>
    </location>
</feature>
<sequence>MLLREVNARQPFRLRRGLVMDNWLQVAEALSSQEGFSRVGFDGKRAHNRFSLLIENHPSHNLASLRASGVEEDYDEKTQLLDELLASIDDAKGEERERLAESQRETERAEEMGRLIREEAMESLGKRKSPSDQESTGGGGKIMKIMSIIQEDNKAELEFRKFQYERELEERRKGREIEMLERQKDRAMHAEQMKM</sequence>
<dbReference type="Proteomes" id="UP000481153">
    <property type="component" value="Unassembled WGS sequence"/>
</dbReference>
<feature type="region of interest" description="Disordered" evidence="2">
    <location>
        <begin position="121"/>
        <end position="141"/>
    </location>
</feature>
<name>A0A6G0X0V1_9STRA</name>
<comment type="caution">
    <text evidence="3">The sequence shown here is derived from an EMBL/GenBank/DDBJ whole genome shotgun (WGS) entry which is preliminary data.</text>
</comment>
<evidence type="ECO:0000256" key="1">
    <source>
        <dbReference type="SAM" id="Coils"/>
    </source>
</evidence>
<dbReference type="AlphaFoldDB" id="A0A6G0X0V1"/>
<dbReference type="EMBL" id="VJMJ01000122">
    <property type="protein sequence ID" value="KAF0733398.1"/>
    <property type="molecule type" value="Genomic_DNA"/>
</dbReference>
<gene>
    <name evidence="3" type="ORF">Ae201684_009645</name>
</gene>
<reference evidence="3 4" key="1">
    <citation type="submission" date="2019-07" db="EMBL/GenBank/DDBJ databases">
        <title>Genomics analysis of Aphanomyces spp. identifies a new class of oomycete effector associated with host adaptation.</title>
        <authorList>
            <person name="Gaulin E."/>
        </authorList>
    </citation>
    <scope>NUCLEOTIDE SEQUENCE [LARGE SCALE GENOMIC DNA]</scope>
    <source>
        <strain evidence="3 4">ATCC 201684</strain>
    </source>
</reference>
<dbReference type="VEuPathDB" id="FungiDB:AeMF1_014508"/>
<protein>
    <submittedName>
        <fullName evidence="3">Uncharacterized protein</fullName>
    </submittedName>
</protein>
<evidence type="ECO:0000313" key="4">
    <source>
        <dbReference type="Proteomes" id="UP000481153"/>
    </source>
</evidence>